<organism evidence="1 2">
    <name type="scientific">Plectus sambesii</name>
    <dbReference type="NCBI Taxonomy" id="2011161"/>
    <lineage>
        <taxon>Eukaryota</taxon>
        <taxon>Metazoa</taxon>
        <taxon>Ecdysozoa</taxon>
        <taxon>Nematoda</taxon>
        <taxon>Chromadorea</taxon>
        <taxon>Plectida</taxon>
        <taxon>Plectina</taxon>
        <taxon>Plectoidea</taxon>
        <taxon>Plectidae</taxon>
        <taxon>Plectus</taxon>
    </lineage>
</organism>
<proteinExistence type="predicted"/>
<evidence type="ECO:0000313" key="1">
    <source>
        <dbReference type="Proteomes" id="UP000887566"/>
    </source>
</evidence>
<sequence length="146" mass="16711">MHAFYLRQSCEREEVREKNCKLIAAEWSCCTCAFAIVERRLANKRRRRSPNIVDSRSCRPEESNALRFLATCNLLRFVLTFLATRLPHFALGHNATERLNSEGALDRRRRPLSDAILQRNSSTVHRALQPVTQCRCSATAPEACAH</sequence>
<accession>A0A914VEE5</accession>
<evidence type="ECO:0000313" key="2">
    <source>
        <dbReference type="WBParaSite" id="PSAMB.scaffold1851size27257.g15232.t1"/>
    </source>
</evidence>
<dbReference type="WBParaSite" id="PSAMB.scaffold1851size27257.g15232.t1">
    <property type="protein sequence ID" value="PSAMB.scaffold1851size27257.g15232.t1"/>
    <property type="gene ID" value="PSAMB.scaffold1851size27257.g15232"/>
</dbReference>
<dbReference type="AlphaFoldDB" id="A0A914VEE5"/>
<name>A0A914VEE5_9BILA</name>
<reference evidence="2" key="1">
    <citation type="submission" date="2022-11" db="UniProtKB">
        <authorList>
            <consortium name="WormBaseParasite"/>
        </authorList>
    </citation>
    <scope>IDENTIFICATION</scope>
</reference>
<dbReference type="Proteomes" id="UP000887566">
    <property type="component" value="Unplaced"/>
</dbReference>
<protein>
    <submittedName>
        <fullName evidence="2">Uncharacterized protein</fullName>
    </submittedName>
</protein>
<keyword evidence="1" id="KW-1185">Reference proteome</keyword>